<dbReference type="EMBL" id="MU155147">
    <property type="protein sequence ID" value="KAF9484088.1"/>
    <property type="molecule type" value="Genomic_DNA"/>
</dbReference>
<dbReference type="OrthoDB" id="3030848at2759"/>
<protein>
    <submittedName>
        <fullName evidence="1">Uncharacterized protein</fullName>
    </submittedName>
</protein>
<dbReference type="AlphaFoldDB" id="A0A9P6D5X7"/>
<keyword evidence="2" id="KW-1185">Reference proteome</keyword>
<proteinExistence type="predicted"/>
<name>A0A9P6D5X7_9AGAR</name>
<dbReference type="Proteomes" id="UP000807469">
    <property type="component" value="Unassembled WGS sequence"/>
</dbReference>
<accession>A0A9P6D5X7</accession>
<reference evidence="1" key="1">
    <citation type="submission" date="2020-11" db="EMBL/GenBank/DDBJ databases">
        <authorList>
            <consortium name="DOE Joint Genome Institute"/>
            <person name="Ahrendt S."/>
            <person name="Riley R."/>
            <person name="Andreopoulos W."/>
            <person name="Labutti K."/>
            <person name="Pangilinan J."/>
            <person name="Ruiz-Duenas F.J."/>
            <person name="Barrasa J.M."/>
            <person name="Sanchez-Garcia M."/>
            <person name="Camarero S."/>
            <person name="Miyauchi S."/>
            <person name="Serrano A."/>
            <person name="Linde D."/>
            <person name="Babiker R."/>
            <person name="Drula E."/>
            <person name="Ayuso-Fernandez I."/>
            <person name="Pacheco R."/>
            <person name="Padilla G."/>
            <person name="Ferreira P."/>
            <person name="Barriuso J."/>
            <person name="Kellner H."/>
            <person name="Castanera R."/>
            <person name="Alfaro M."/>
            <person name="Ramirez L."/>
            <person name="Pisabarro A.G."/>
            <person name="Kuo A."/>
            <person name="Tritt A."/>
            <person name="Lipzen A."/>
            <person name="He G."/>
            <person name="Yan M."/>
            <person name="Ng V."/>
            <person name="Cullen D."/>
            <person name="Martin F."/>
            <person name="Rosso M.-N."/>
            <person name="Henrissat B."/>
            <person name="Hibbett D."/>
            <person name="Martinez A.T."/>
            <person name="Grigoriev I.V."/>
        </authorList>
    </citation>
    <scope>NUCLEOTIDE SEQUENCE</scope>
    <source>
        <strain evidence="1">CIRM-BRFM 674</strain>
    </source>
</reference>
<evidence type="ECO:0000313" key="1">
    <source>
        <dbReference type="EMBL" id="KAF9484088.1"/>
    </source>
</evidence>
<comment type="caution">
    <text evidence="1">The sequence shown here is derived from an EMBL/GenBank/DDBJ whole genome shotgun (WGS) entry which is preliminary data.</text>
</comment>
<organism evidence="1 2">
    <name type="scientific">Pholiota conissans</name>
    <dbReference type="NCBI Taxonomy" id="109636"/>
    <lineage>
        <taxon>Eukaryota</taxon>
        <taxon>Fungi</taxon>
        <taxon>Dikarya</taxon>
        <taxon>Basidiomycota</taxon>
        <taxon>Agaricomycotina</taxon>
        <taxon>Agaricomycetes</taxon>
        <taxon>Agaricomycetidae</taxon>
        <taxon>Agaricales</taxon>
        <taxon>Agaricineae</taxon>
        <taxon>Strophariaceae</taxon>
        <taxon>Pholiota</taxon>
    </lineage>
</organism>
<gene>
    <name evidence="1" type="ORF">BDN70DRAFT_872983</name>
</gene>
<sequence>MQSLPVEIKAAIAEEVRTGKNGTTHLAALRLASRDLAHTTAPTLLRALALSQVKGTSAGIIQFLKKLSGRAPFVKKIKFDVGSSVHRGTPVPKADTLNDSVSIFSRLNSFSGLEELRVSFPFDKTVYSVEQSPNKDDGSVDDDPASKQSEAQKLQIKIFMALAGLSSVPTSLHTFEIYGLFTKPNEGLRMQGIKSFLGGIKHLYITTVSNAGMFRDVLSTSKAYKDFWSKDIVALLTAPIDLYSFALGSDFPAGIVGLDCTAWGSIHWPHLRTLLLRGIIFNETYKDSSRTIKNNPLAITGVESFILLHRTSLSWLELHDCFLNISIPEVPKARMWADVFRGFEKSLINLKRFVISPEPLYPYPAGGDNKGEGYVHPRGEFGYDKTFTRRQAPPPNDAYLDDLALEGLKCLAML</sequence>
<evidence type="ECO:0000313" key="2">
    <source>
        <dbReference type="Proteomes" id="UP000807469"/>
    </source>
</evidence>